<accession>A0A3F3GZY6</accession>
<name>A0A3F3GZY6_9LACO</name>
<proteinExistence type="predicted"/>
<reference evidence="2" key="1">
    <citation type="journal article" date="2015" name="BMC Genomics">
        <title>Comparative genomics of Fructobacillus spp. and Leuconostoc spp. reveals niche-specific evolution of Fructobacillus spp.</title>
        <authorList>
            <person name="Endo A."/>
            <person name="Tanizawa Y."/>
            <person name="Tanaka N."/>
            <person name="Maeno S."/>
            <person name="Kumar H."/>
            <person name="Shiwa Y."/>
            <person name="Okada S."/>
            <person name="Yoshikawa H."/>
            <person name="Dicks L."/>
            <person name="Nakagawa J."/>
            <person name="Arita M."/>
        </authorList>
    </citation>
    <scope>NUCLEOTIDE SEQUENCE [LARGE SCALE GENOMIC DNA]</scope>
    <source>
        <strain evidence="2">F214-1</strain>
    </source>
</reference>
<evidence type="ECO:0000256" key="1">
    <source>
        <dbReference type="SAM" id="Phobius"/>
    </source>
</evidence>
<dbReference type="Pfam" id="PF11457">
    <property type="entry name" value="DUF3021"/>
    <property type="match status" value="1"/>
</dbReference>
<dbReference type="AlphaFoldDB" id="A0A3F3GZY6"/>
<organism evidence="2">
    <name type="scientific">Fructobacillus tropaeoli</name>
    <dbReference type="NCBI Taxonomy" id="709323"/>
    <lineage>
        <taxon>Bacteria</taxon>
        <taxon>Bacillati</taxon>
        <taxon>Bacillota</taxon>
        <taxon>Bacilli</taxon>
        <taxon>Lactobacillales</taxon>
        <taxon>Lactobacillaceae</taxon>
        <taxon>Fructobacillus</taxon>
    </lineage>
</organism>
<keyword evidence="1" id="KW-1133">Transmembrane helix</keyword>
<gene>
    <name evidence="2" type="ORF">FTRO_0050540</name>
</gene>
<dbReference type="RefSeq" id="WP_059393913.1">
    <property type="nucleotide sequence ID" value="NZ_DF968082.1"/>
</dbReference>
<dbReference type="Proteomes" id="UP000064514">
    <property type="component" value="Unassembled WGS sequence"/>
</dbReference>
<sequence>MKKIFLKIIRGMEYGSLTYLLALLVSVQTIEITTKDIVGVLLMSAAIGLLTLIVTIDRLSYLAAIIIHLLGTFALVVLTDRLTGVFHGILNLNFWLIFVTAYLVIWLIIKVDQQTQVDRINAALKKAQTK</sequence>
<feature type="transmembrane region" description="Helical" evidence="1">
    <location>
        <begin position="85"/>
        <end position="109"/>
    </location>
</feature>
<keyword evidence="1" id="KW-0812">Transmembrane</keyword>
<evidence type="ECO:0008006" key="3">
    <source>
        <dbReference type="Google" id="ProtNLM"/>
    </source>
</evidence>
<evidence type="ECO:0000313" key="2">
    <source>
        <dbReference type="EMBL" id="GAP04501.1"/>
    </source>
</evidence>
<dbReference type="STRING" id="709323.GCA_001047135_01054"/>
<dbReference type="InterPro" id="IPR021560">
    <property type="entry name" value="DUF3021"/>
</dbReference>
<dbReference type="EMBL" id="DF968082">
    <property type="protein sequence ID" value="GAP04501.1"/>
    <property type="molecule type" value="Genomic_DNA"/>
</dbReference>
<keyword evidence="1" id="KW-0472">Membrane</keyword>
<feature type="transmembrane region" description="Helical" evidence="1">
    <location>
        <begin position="61"/>
        <end position="79"/>
    </location>
</feature>
<feature type="transmembrane region" description="Helical" evidence="1">
    <location>
        <begin position="39"/>
        <end position="56"/>
    </location>
</feature>
<protein>
    <recommendedName>
        <fullName evidence="3">DUF3021 domain-containing protein</fullName>
    </recommendedName>
</protein>